<feature type="domain" description="DUF4232" evidence="3">
    <location>
        <begin position="67"/>
        <end position="191"/>
    </location>
</feature>
<dbReference type="AlphaFoldDB" id="A0A291Q2Y2"/>
<proteinExistence type="predicted"/>
<keyword evidence="5" id="KW-1185">Reference proteome</keyword>
<gene>
    <name evidence="4" type="ORF">KY5_0827c</name>
</gene>
<feature type="compositionally biased region" description="Low complexity" evidence="1">
    <location>
        <begin position="36"/>
        <end position="45"/>
    </location>
</feature>
<reference evidence="4 5" key="1">
    <citation type="submission" date="2017-08" db="EMBL/GenBank/DDBJ databases">
        <title>Complete Genome Sequence of Streptomyces formicae KY5, the formicamycin producer.</title>
        <authorList>
            <person name="Holmes N.A."/>
            <person name="Devine R."/>
            <person name="Qin Z."/>
            <person name="Seipke R.F."/>
            <person name="Wilkinson B."/>
            <person name="Hutchings M.I."/>
        </authorList>
    </citation>
    <scope>NUCLEOTIDE SEQUENCE [LARGE SCALE GENOMIC DNA]</scope>
    <source>
        <strain evidence="4 5">KY5</strain>
    </source>
</reference>
<feature type="signal peptide" evidence="2">
    <location>
        <begin position="1"/>
        <end position="25"/>
    </location>
</feature>
<evidence type="ECO:0000259" key="3">
    <source>
        <dbReference type="Pfam" id="PF14016"/>
    </source>
</evidence>
<dbReference type="KEGG" id="sfk:KY5_0827c"/>
<evidence type="ECO:0000313" key="4">
    <source>
        <dbReference type="EMBL" id="ATL25845.1"/>
    </source>
</evidence>
<feature type="chain" id="PRO_5012855479" description="DUF4232 domain-containing protein" evidence="2">
    <location>
        <begin position="26"/>
        <end position="201"/>
    </location>
</feature>
<evidence type="ECO:0000256" key="1">
    <source>
        <dbReference type="SAM" id="MobiDB-lite"/>
    </source>
</evidence>
<protein>
    <recommendedName>
        <fullName evidence="3">DUF4232 domain-containing protein</fullName>
    </recommendedName>
</protein>
<dbReference type="RefSeq" id="WP_098240897.1">
    <property type="nucleotide sequence ID" value="NZ_CP022685.1"/>
</dbReference>
<keyword evidence="2" id="KW-0732">Signal</keyword>
<dbReference type="EMBL" id="CP022685">
    <property type="protein sequence ID" value="ATL25845.1"/>
    <property type="molecule type" value="Genomic_DNA"/>
</dbReference>
<accession>A0A291Q2Y2</accession>
<dbReference type="Pfam" id="PF14016">
    <property type="entry name" value="DUF4232"/>
    <property type="match status" value="1"/>
</dbReference>
<organism evidence="4 5">
    <name type="scientific">Streptomyces formicae</name>
    <dbReference type="NCBI Taxonomy" id="1616117"/>
    <lineage>
        <taxon>Bacteria</taxon>
        <taxon>Bacillati</taxon>
        <taxon>Actinomycetota</taxon>
        <taxon>Actinomycetes</taxon>
        <taxon>Kitasatosporales</taxon>
        <taxon>Streptomycetaceae</taxon>
        <taxon>Streptomyces</taxon>
    </lineage>
</organism>
<name>A0A291Q2Y2_9ACTN</name>
<evidence type="ECO:0000313" key="5">
    <source>
        <dbReference type="Proteomes" id="UP000221011"/>
    </source>
</evidence>
<feature type="region of interest" description="Disordered" evidence="1">
    <location>
        <begin position="24"/>
        <end position="66"/>
    </location>
</feature>
<dbReference type="PROSITE" id="PS51257">
    <property type="entry name" value="PROKAR_LIPOPROTEIN"/>
    <property type="match status" value="1"/>
</dbReference>
<sequence length="201" mass="20349">MRAKCGAGRVLAMTAALLTATACGASDDARTSSEAPPTASGSPTRTPTPTPKPTPESTDPPTGVRPCTAALTRASVADDPEGDLMLTVTNTSGAPCTAYGAPRLTFGGSTSAVAPSRDTAPKAPVTIGPGGSAYAGILMAWEPDDFVTVDKGSLTFAADGEGHGTAGEPVTVALPGRTPYEELDAEVTYWQRTREEAHVDG</sequence>
<dbReference type="InterPro" id="IPR025326">
    <property type="entry name" value="DUF4232"/>
</dbReference>
<evidence type="ECO:0000256" key="2">
    <source>
        <dbReference type="SAM" id="SignalP"/>
    </source>
</evidence>
<dbReference type="Proteomes" id="UP000221011">
    <property type="component" value="Chromosome"/>
</dbReference>